<sequence length="102" mass="10562">MPRAALALSLAVPVLSGCGFFGNLIAPRSPEPGPSQSVYRAAMADFSDCATTTDLATRAAIAGRLAQAAATLQAETRPTDPDHFFMTDRVSAAAEYCTAAAR</sequence>
<evidence type="ECO:0008006" key="3">
    <source>
        <dbReference type="Google" id="ProtNLM"/>
    </source>
</evidence>
<evidence type="ECO:0000313" key="1">
    <source>
        <dbReference type="EMBL" id="PWK61031.1"/>
    </source>
</evidence>
<keyword evidence="2" id="KW-1185">Reference proteome</keyword>
<reference evidence="1 2" key="1">
    <citation type="submission" date="2018-05" db="EMBL/GenBank/DDBJ databases">
        <title>Genomic Encyclopedia of Type Strains, Phase IV (KMG-IV): sequencing the most valuable type-strain genomes for metagenomic binning, comparative biology and taxonomic classification.</title>
        <authorList>
            <person name="Goeker M."/>
        </authorList>
    </citation>
    <scope>NUCLEOTIDE SEQUENCE [LARGE SCALE GENOMIC DNA]</scope>
    <source>
        <strain evidence="1 2">DSM 16097</strain>
    </source>
</reference>
<dbReference type="Proteomes" id="UP000245708">
    <property type="component" value="Unassembled WGS sequence"/>
</dbReference>
<organism evidence="1 2">
    <name type="scientific">Roseicyclus mahoneyensis</name>
    <dbReference type="NCBI Taxonomy" id="164332"/>
    <lineage>
        <taxon>Bacteria</taxon>
        <taxon>Pseudomonadati</taxon>
        <taxon>Pseudomonadota</taxon>
        <taxon>Alphaproteobacteria</taxon>
        <taxon>Rhodobacterales</taxon>
        <taxon>Roseobacteraceae</taxon>
        <taxon>Roseicyclus</taxon>
    </lineage>
</organism>
<dbReference type="PROSITE" id="PS51257">
    <property type="entry name" value="PROKAR_LIPOPROTEIN"/>
    <property type="match status" value="1"/>
</dbReference>
<dbReference type="EMBL" id="QGGW01000003">
    <property type="protein sequence ID" value="PWK61031.1"/>
    <property type="molecule type" value="Genomic_DNA"/>
</dbReference>
<name>A0A316GJR9_9RHOB</name>
<comment type="caution">
    <text evidence="1">The sequence shown here is derived from an EMBL/GenBank/DDBJ whole genome shotgun (WGS) entry which is preliminary data.</text>
</comment>
<evidence type="ECO:0000313" key="2">
    <source>
        <dbReference type="Proteomes" id="UP000245708"/>
    </source>
</evidence>
<protein>
    <recommendedName>
        <fullName evidence="3">Lipoprotein</fullName>
    </recommendedName>
</protein>
<proteinExistence type="predicted"/>
<dbReference type="AlphaFoldDB" id="A0A316GJR9"/>
<accession>A0A316GJR9</accession>
<gene>
    <name evidence="1" type="ORF">C7455_103231</name>
</gene>